<comment type="caution">
    <text evidence="2">The sequence shown here is derived from an EMBL/GenBank/DDBJ whole genome shotgun (WGS) entry which is preliminary data.</text>
</comment>
<gene>
    <name evidence="2" type="ORF">LIER_07160</name>
</gene>
<feature type="compositionally biased region" description="Low complexity" evidence="1">
    <location>
        <begin position="150"/>
        <end position="166"/>
    </location>
</feature>
<evidence type="ECO:0000313" key="2">
    <source>
        <dbReference type="EMBL" id="GAA0147472.1"/>
    </source>
</evidence>
<feature type="compositionally biased region" description="Pro residues" evidence="1">
    <location>
        <begin position="118"/>
        <end position="149"/>
    </location>
</feature>
<dbReference type="PANTHER" id="PTHR47273">
    <property type="entry name" value="EXPRESSED PROTEIN"/>
    <property type="match status" value="1"/>
</dbReference>
<evidence type="ECO:0000256" key="1">
    <source>
        <dbReference type="SAM" id="MobiDB-lite"/>
    </source>
</evidence>
<dbReference type="PANTHER" id="PTHR47273:SF4">
    <property type="entry name" value="EXPRESSED PROTEIN"/>
    <property type="match status" value="1"/>
</dbReference>
<dbReference type="AlphaFoldDB" id="A0AAV3P723"/>
<protein>
    <submittedName>
        <fullName evidence="2">Uncharacterized protein</fullName>
    </submittedName>
</protein>
<sequence>MIQKGSSIDMNILLSLRILKIKTCSVKLIKSREPFCHVVSSAFNLKSRKEGKHIFSARVFTFKPLKKPEVRDQKPSVQESKAFESQKSSISNPNDLRNLPGFGNPPTSNLPPVGKDVPPLPQLPNLLPLPPLQPLPPLPAIPFHPPWPPQTTSTIKGTTKTSEVLN</sequence>
<feature type="compositionally biased region" description="Polar residues" evidence="1">
    <location>
        <begin position="75"/>
        <end position="95"/>
    </location>
</feature>
<reference evidence="2 3" key="1">
    <citation type="submission" date="2024-01" db="EMBL/GenBank/DDBJ databases">
        <title>The complete chloroplast genome sequence of Lithospermum erythrorhizon: insights into the phylogenetic relationship among Boraginaceae species and the maternal lineages of purple gromwells.</title>
        <authorList>
            <person name="Okada T."/>
            <person name="Watanabe K."/>
        </authorList>
    </citation>
    <scope>NUCLEOTIDE SEQUENCE [LARGE SCALE GENOMIC DNA]</scope>
</reference>
<feature type="region of interest" description="Disordered" evidence="1">
    <location>
        <begin position="68"/>
        <end position="166"/>
    </location>
</feature>
<proteinExistence type="predicted"/>
<keyword evidence="3" id="KW-1185">Reference proteome</keyword>
<organism evidence="2 3">
    <name type="scientific">Lithospermum erythrorhizon</name>
    <name type="common">Purple gromwell</name>
    <name type="synonym">Lithospermum officinale var. erythrorhizon</name>
    <dbReference type="NCBI Taxonomy" id="34254"/>
    <lineage>
        <taxon>Eukaryota</taxon>
        <taxon>Viridiplantae</taxon>
        <taxon>Streptophyta</taxon>
        <taxon>Embryophyta</taxon>
        <taxon>Tracheophyta</taxon>
        <taxon>Spermatophyta</taxon>
        <taxon>Magnoliopsida</taxon>
        <taxon>eudicotyledons</taxon>
        <taxon>Gunneridae</taxon>
        <taxon>Pentapetalae</taxon>
        <taxon>asterids</taxon>
        <taxon>lamiids</taxon>
        <taxon>Boraginales</taxon>
        <taxon>Boraginaceae</taxon>
        <taxon>Boraginoideae</taxon>
        <taxon>Lithospermeae</taxon>
        <taxon>Lithospermum</taxon>
    </lineage>
</organism>
<dbReference type="EMBL" id="BAABME010001085">
    <property type="protein sequence ID" value="GAA0147472.1"/>
    <property type="molecule type" value="Genomic_DNA"/>
</dbReference>
<evidence type="ECO:0000313" key="3">
    <source>
        <dbReference type="Proteomes" id="UP001454036"/>
    </source>
</evidence>
<accession>A0AAV3P723</accession>
<name>A0AAV3P723_LITER</name>
<dbReference type="Proteomes" id="UP001454036">
    <property type="component" value="Unassembled WGS sequence"/>
</dbReference>